<dbReference type="OrthoDB" id="8806090at2759"/>
<accession>A0A9P0FRI8</accession>
<dbReference type="GO" id="GO:0030414">
    <property type="term" value="F:peptidase inhibitor activity"/>
    <property type="evidence" value="ECO:0007669"/>
    <property type="project" value="InterPro"/>
</dbReference>
<evidence type="ECO:0000259" key="3">
    <source>
        <dbReference type="SMART" id="SM00266"/>
    </source>
</evidence>
<proteinExistence type="predicted"/>
<keyword evidence="5" id="KW-1185">Reference proteome</keyword>
<feature type="compositionally biased region" description="Acidic residues" evidence="2">
    <location>
        <begin position="581"/>
        <end position="596"/>
    </location>
</feature>
<dbReference type="EMBL" id="OV121140">
    <property type="protein sequence ID" value="CAH0564390.1"/>
    <property type="molecule type" value="Genomic_DNA"/>
</dbReference>
<dbReference type="SMART" id="SM00266">
    <property type="entry name" value="CAD"/>
    <property type="match status" value="1"/>
</dbReference>
<dbReference type="Gene3D" id="3.10.20.10">
    <property type="match status" value="1"/>
</dbReference>
<organism evidence="4 5">
    <name type="scientific">Brassicogethes aeneus</name>
    <name type="common">Rape pollen beetle</name>
    <name type="synonym">Meligethes aeneus</name>
    <dbReference type="NCBI Taxonomy" id="1431903"/>
    <lineage>
        <taxon>Eukaryota</taxon>
        <taxon>Metazoa</taxon>
        <taxon>Ecdysozoa</taxon>
        <taxon>Arthropoda</taxon>
        <taxon>Hexapoda</taxon>
        <taxon>Insecta</taxon>
        <taxon>Pterygota</taxon>
        <taxon>Neoptera</taxon>
        <taxon>Endopterygota</taxon>
        <taxon>Coleoptera</taxon>
        <taxon>Polyphaga</taxon>
        <taxon>Cucujiformia</taxon>
        <taxon>Nitidulidae</taxon>
        <taxon>Meligethinae</taxon>
        <taxon>Brassicogethes</taxon>
    </lineage>
</organism>
<sequence>MSHIFKVWSCDRKFKSLFKVAEPDILCQLILKVNEKFQINGSSLVLNKDGTVIDDEDILIEMKNETLLLLTQNEKWTPEIGCSSSNTLPSTETLNSSKILEWLDDSSKNQTENLENVPINNIQILNIVENPEYQWTNYVIPWDKIPTDMIQKCEQGVVSKSIITEIVHIVINDLRAIKELIPANTLKRIANDIVHRYPKVFSDLDDDGCIVGDGSATLYCKLYERAAYLRRPHKAQNTNIVSVPPKLRKTKINIMAGCSAWSPDNNLNTAEVEPKRQKLNNIDTTLTEDFCKLMEETYPEQRLFLNNIEKPPNVIDVKNIWPILFKYDAIKWHFNKLTGADINNLSTNMSLKLEKIIEFGLKLKLIQKSQISEGCCECILIILSQYFKEPLNNFLIKSEDYNSAGNNINSNNPCIVKIDRQGFCPGQPNRCIFIENLNYLQFECNYDKQCPREYKCCFDKCLEFKICKHLDTKDNSKEIKIVTSAPERSTLKSTTEIVTEKQTTTMESTITTETTSTMTELDTTTIQSTTKTMEIPSTIMEKTTTTIESSTRTMESTSTTIESTATTLESTTPSDILTSSEEYDYNDAEENGVDYD</sequence>
<dbReference type="Proteomes" id="UP001154078">
    <property type="component" value="Chromosome 9"/>
</dbReference>
<feature type="region of interest" description="Disordered" evidence="2">
    <location>
        <begin position="548"/>
        <end position="596"/>
    </location>
</feature>
<dbReference type="PANTHER" id="PTHR31025">
    <property type="entry name" value="SI:CH211-196P9.1-RELATED"/>
    <property type="match status" value="1"/>
</dbReference>
<evidence type="ECO:0000313" key="4">
    <source>
        <dbReference type="EMBL" id="CAH0564390.1"/>
    </source>
</evidence>
<feature type="compositionally biased region" description="Low complexity" evidence="2">
    <location>
        <begin position="548"/>
        <end position="574"/>
    </location>
</feature>
<evidence type="ECO:0000256" key="2">
    <source>
        <dbReference type="SAM" id="MobiDB-lite"/>
    </source>
</evidence>
<dbReference type="SUPFAM" id="SSF57256">
    <property type="entry name" value="Elafin-like"/>
    <property type="match status" value="1"/>
</dbReference>
<dbReference type="GO" id="GO:0006915">
    <property type="term" value="P:apoptotic process"/>
    <property type="evidence" value="ECO:0007669"/>
    <property type="project" value="UniProtKB-KW"/>
</dbReference>
<evidence type="ECO:0000256" key="1">
    <source>
        <dbReference type="ARBA" id="ARBA00022703"/>
    </source>
</evidence>
<feature type="domain" description="CIDE-N" evidence="3">
    <location>
        <begin position="5"/>
        <end position="76"/>
    </location>
</feature>
<dbReference type="InterPro" id="IPR008197">
    <property type="entry name" value="WAP_dom"/>
</dbReference>
<name>A0A9P0FRI8_BRAAE</name>
<dbReference type="SUPFAM" id="SSF54277">
    <property type="entry name" value="CAD &amp; PB1 domains"/>
    <property type="match status" value="1"/>
</dbReference>
<evidence type="ECO:0000313" key="5">
    <source>
        <dbReference type="Proteomes" id="UP001154078"/>
    </source>
</evidence>
<dbReference type="InterPro" id="IPR036645">
    <property type="entry name" value="Elafin-like_sf"/>
</dbReference>
<gene>
    <name evidence="4" type="ORF">MELIAE_LOCUS12967</name>
</gene>
<protein>
    <recommendedName>
        <fullName evidence="3">CIDE-N domain-containing protein</fullName>
    </recommendedName>
</protein>
<dbReference type="Pfam" id="PF02017">
    <property type="entry name" value="CIDE-N"/>
    <property type="match status" value="1"/>
</dbReference>
<dbReference type="Pfam" id="PF00095">
    <property type="entry name" value="WAP"/>
    <property type="match status" value="1"/>
</dbReference>
<dbReference type="InterPro" id="IPR003508">
    <property type="entry name" value="CIDE-N_dom"/>
</dbReference>
<dbReference type="GO" id="GO:0005576">
    <property type="term" value="C:extracellular region"/>
    <property type="evidence" value="ECO:0007669"/>
    <property type="project" value="InterPro"/>
</dbReference>
<keyword evidence="1" id="KW-0053">Apoptosis</keyword>
<dbReference type="PANTHER" id="PTHR31025:SF22">
    <property type="entry name" value="IP13529P"/>
    <property type="match status" value="1"/>
</dbReference>
<reference evidence="4" key="1">
    <citation type="submission" date="2021-12" db="EMBL/GenBank/DDBJ databases">
        <authorList>
            <person name="King R."/>
        </authorList>
    </citation>
    <scope>NUCLEOTIDE SEQUENCE</scope>
</reference>
<dbReference type="AlphaFoldDB" id="A0A9P0FRI8"/>